<dbReference type="OrthoDB" id="117764at2157"/>
<evidence type="ECO:0008006" key="3">
    <source>
        <dbReference type="Google" id="ProtNLM"/>
    </source>
</evidence>
<reference evidence="2" key="1">
    <citation type="journal article" date="2015" name="Microbiology">
        <title>Genome of Methanoregula boonei 6A8 reveals adaptations to oligotrophic peatland environments.</title>
        <authorList>
            <person name="Braeuer S."/>
            <person name="Cadillo-Quiroz H."/>
            <person name="Kyrpides N."/>
            <person name="Woyke T."/>
            <person name="Goodwin L."/>
            <person name="Detter C."/>
            <person name="Podell S."/>
            <person name="Yavitt J.B."/>
            <person name="Zinder S.H."/>
        </authorList>
    </citation>
    <scope>NUCLEOTIDE SEQUENCE [LARGE SCALE GENOMIC DNA]</scope>
    <source>
        <strain evidence="2">DSM 21154 / JCM 14090 / 6A8</strain>
    </source>
</reference>
<protein>
    <recommendedName>
        <fullName evidence="3">Type II toxin-antitoxin system HicA family toxin</fullName>
    </recommendedName>
</protein>
<evidence type="ECO:0000313" key="1">
    <source>
        <dbReference type="EMBL" id="ABS55552.1"/>
    </source>
</evidence>
<dbReference type="KEGG" id="mbn:Mboo_1034"/>
<organism evidence="1 2">
    <name type="scientific">Methanoregula boonei (strain DSM 21154 / JCM 14090 / 6A8)</name>
    <dbReference type="NCBI Taxonomy" id="456442"/>
    <lineage>
        <taxon>Archaea</taxon>
        <taxon>Methanobacteriati</taxon>
        <taxon>Methanobacteriota</taxon>
        <taxon>Stenosarchaea group</taxon>
        <taxon>Methanomicrobia</taxon>
        <taxon>Methanomicrobiales</taxon>
        <taxon>Methanoregulaceae</taxon>
        <taxon>Methanoregula</taxon>
    </lineage>
</organism>
<keyword evidence="2" id="KW-1185">Reference proteome</keyword>
<dbReference type="RefSeq" id="WP_012106579.1">
    <property type="nucleotide sequence ID" value="NC_009712.1"/>
</dbReference>
<proteinExistence type="predicted"/>
<dbReference type="EMBL" id="CP000780">
    <property type="protein sequence ID" value="ABS55552.1"/>
    <property type="molecule type" value="Genomic_DNA"/>
</dbReference>
<dbReference type="AlphaFoldDB" id="A7I741"/>
<evidence type="ECO:0000313" key="2">
    <source>
        <dbReference type="Proteomes" id="UP000002408"/>
    </source>
</evidence>
<name>A7I741_METB6</name>
<gene>
    <name evidence="1" type="ordered locus">Mboo_1034</name>
</gene>
<dbReference type="HOGENOM" id="CLU_179875_0_0_2"/>
<accession>A7I741</accession>
<dbReference type="GeneID" id="5412249"/>
<sequence length="95" mass="11264">MPIKQRDFSKAALKKGFVRVKSDHCYFYLMNSNNEITNVRTKIGQHGNLKDISDDLLAVMYKQLHFESKNEMMRFIDCTKSYEEYLTHLKARNII</sequence>
<dbReference type="Proteomes" id="UP000002408">
    <property type="component" value="Chromosome"/>
</dbReference>
<dbReference type="eggNOG" id="arCOG08222">
    <property type="taxonomic scope" value="Archaea"/>
</dbReference>